<evidence type="ECO:0000313" key="3">
    <source>
        <dbReference type="Proteomes" id="UP000269198"/>
    </source>
</evidence>
<accession>A0A3N0EDD4</accession>
<comment type="caution">
    <text evidence="2">The sequence shown here is derived from an EMBL/GenBank/DDBJ whole genome shotgun (WGS) entry which is preliminary data.</text>
</comment>
<dbReference type="AlphaFoldDB" id="A0A3N0EDD4"/>
<dbReference type="OrthoDB" id="5177725at2"/>
<dbReference type="InterPro" id="IPR043917">
    <property type="entry name" value="DUF5753"/>
</dbReference>
<evidence type="ECO:0000259" key="1">
    <source>
        <dbReference type="Pfam" id="PF19054"/>
    </source>
</evidence>
<gene>
    <name evidence="2" type="ORF">EFW17_07905</name>
</gene>
<keyword evidence="3" id="KW-1185">Reference proteome</keyword>
<evidence type="ECO:0000313" key="2">
    <source>
        <dbReference type="EMBL" id="RNL85863.1"/>
    </source>
</evidence>
<proteinExistence type="predicted"/>
<dbReference type="EMBL" id="RJMB01000005">
    <property type="protein sequence ID" value="RNL85863.1"/>
    <property type="molecule type" value="Genomic_DNA"/>
</dbReference>
<reference evidence="2 3" key="1">
    <citation type="submission" date="2018-11" db="EMBL/GenBank/DDBJ databases">
        <title>The genome draft of YIM 96095.</title>
        <authorList>
            <person name="Tang S.-K."/>
            <person name="Chunyu W.-X."/>
            <person name="Feng Y.-Z."/>
        </authorList>
    </citation>
    <scope>NUCLEOTIDE SEQUENCE [LARGE SCALE GENOMIC DNA]</scope>
    <source>
        <strain evidence="2 3">YIM 96095</strain>
    </source>
</reference>
<dbReference type="Proteomes" id="UP000269198">
    <property type="component" value="Unassembled WGS sequence"/>
</dbReference>
<sequence length="284" mass="31944">MAASPTLRRRRLARQLLKLRADKGSTVEAVAKEAKKRSPNRPWSAAKVTRIEGRKLQQLREVDLLTLLDIYGVTDSEERDAYVRLAKEASQSGWWVGYRDVLGSGAYIDLETEATRLRTYEALYVPGLLQTPGYAEAITRGSGVTDDHEVARRVEARMMRRQILERPDAPHLIALIDEAAVRKIPRAVLSDQLRHLIAMQRDHVQIRVVPDESGPHAAMSGSFVVMEFPNDPAVVYLEQSTSGLFLEDGQELEHYERVCRAVEDLALSADDSVAFLEENLARSR</sequence>
<organism evidence="2 3">
    <name type="scientific">Halostreptopolyspora alba</name>
    <dbReference type="NCBI Taxonomy" id="2487137"/>
    <lineage>
        <taxon>Bacteria</taxon>
        <taxon>Bacillati</taxon>
        <taxon>Actinomycetota</taxon>
        <taxon>Actinomycetes</taxon>
        <taxon>Streptosporangiales</taxon>
        <taxon>Nocardiopsidaceae</taxon>
        <taxon>Halostreptopolyspora</taxon>
    </lineage>
</organism>
<name>A0A3N0EDD4_9ACTN</name>
<protein>
    <submittedName>
        <fullName evidence="2">Transcriptional regulator</fullName>
    </submittedName>
</protein>
<dbReference type="Pfam" id="PF19054">
    <property type="entry name" value="DUF5753"/>
    <property type="match status" value="1"/>
</dbReference>
<dbReference type="Pfam" id="PF13560">
    <property type="entry name" value="HTH_31"/>
    <property type="match status" value="1"/>
</dbReference>
<feature type="domain" description="DUF5753" evidence="1">
    <location>
        <begin position="106"/>
        <end position="278"/>
    </location>
</feature>